<proteinExistence type="predicted"/>
<sequence>MLYLKNEIHPMKTTIVHVILCTSLKDFVIVETAVFCCYYNFASLHKYLPNRAASIYNSLREQSTWL</sequence>
<organism evidence="1 2">
    <name type="scientific">Xenopus laevis</name>
    <name type="common">African clawed frog</name>
    <dbReference type="NCBI Taxonomy" id="8355"/>
    <lineage>
        <taxon>Eukaryota</taxon>
        <taxon>Metazoa</taxon>
        <taxon>Chordata</taxon>
        <taxon>Craniata</taxon>
        <taxon>Vertebrata</taxon>
        <taxon>Euteleostomi</taxon>
        <taxon>Amphibia</taxon>
        <taxon>Batrachia</taxon>
        <taxon>Anura</taxon>
        <taxon>Pipoidea</taxon>
        <taxon>Pipidae</taxon>
        <taxon>Xenopodinae</taxon>
        <taxon>Xenopus</taxon>
        <taxon>Xenopus</taxon>
    </lineage>
</organism>
<evidence type="ECO:0000313" key="2">
    <source>
        <dbReference type="Proteomes" id="UP000694892"/>
    </source>
</evidence>
<dbReference type="EMBL" id="CM004481">
    <property type="protein sequence ID" value="OCT65015.1"/>
    <property type="molecule type" value="Genomic_DNA"/>
</dbReference>
<gene>
    <name evidence="1" type="ORF">XELAEV_18041256mg</name>
</gene>
<dbReference type="Proteomes" id="UP000694892">
    <property type="component" value="Chromosome 8S"/>
</dbReference>
<protein>
    <submittedName>
        <fullName evidence="1">Uncharacterized protein</fullName>
    </submittedName>
</protein>
<dbReference type="AlphaFoldDB" id="A0A974H598"/>
<reference evidence="2" key="1">
    <citation type="journal article" date="2016" name="Nature">
        <title>Genome evolution in the allotetraploid frog Xenopus laevis.</title>
        <authorList>
            <person name="Session A.M."/>
            <person name="Uno Y."/>
            <person name="Kwon T."/>
            <person name="Chapman J.A."/>
            <person name="Toyoda A."/>
            <person name="Takahashi S."/>
            <person name="Fukui A."/>
            <person name="Hikosaka A."/>
            <person name="Suzuki A."/>
            <person name="Kondo M."/>
            <person name="van Heeringen S.J."/>
            <person name="Quigley I."/>
            <person name="Heinz S."/>
            <person name="Ogino H."/>
            <person name="Ochi H."/>
            <person name="Hellsten U."/>
            <person name="Lyons J.B."/>
            <person name="Simakov O."/>
            <person name="Putnam N."/>
            <person name="Stites J."/>
            <person name="Kuroki Y."/>
            <person name="Tanaka T."/>
            <person name="Michiue T."/>
            <person name="Watanabe M."/>
            <person name="Bogdanovic O."/>
            <person name="Lister R."/>
            <person name="Georgiou G."/>
            <person name="Paranjpe S.S."/>
            <person name="van Kruijsbergen I."/>
            <person name="Shu S."/>
            <person name="Carlson J."/>
            <person name="Kinoshita T."/>
            <person name="Ohta Y."/>
            <person name="Mawaribuchi S."/>
            <person name="Jenkins J."/>
            <person name="Grimwood J."/>
            <person name="Schmutz J."/>
            <person name="Mitros T."/>
            <person name="Mozaffari S.V."/>
            <person name="Suzuki Y."/>
            <person name="Haramoto Y."/>
            <person name="Yamamoto T.S."/>
            <person name="Takagi C."/>
            <person name="Heald R."/>
            <person name="Miller K."/>
            <person name="Haudenschild C."/>
            <person name="Kitzman J."/>
            <person name="Nakayama T."/>
            <person name="Izutsu Y."/>
            <person name="Robert J."/>
            <person name="Fortriede J."/>
            <person name="Burns K."/>
            <person name="Lotay V."/>
            <person name="Karimi K."/>
            <person name="Yasuoka Y."/>
            <person name="Dichmann D.S."/>
            <person name="Flajnik M.F."/>
            <person name="Houston D.W."/>
            <person name="Shendure J."/>
            <person name="DuPasquier L."/>
            <person name="Vize P.D."/>
            <person name="Zorn A.M."/>
            <person name="Ito M."/>
            <person name="Marcotte E.M."/>
            <person name="Wallingford J.B."/>
            <person name="Ito Y."/>
            <person name="Asashima M."/>
            <person name="Ueno N."/>
            <person name="Matsuda Y."/>
            <person name="Veenstra G.J."/>
            <person name="Fujiyama A."/>
            <person name="Harland R.M."/>
            <person name="Taira M."/>
            <person name="Rokhsar D.S."/>
        </authorList>
    </citation>
    <scope>NUCLEOTIDE SEQUENCE [LARGE SCALE GENOMIC DNA]</scope>
    <source>
        <strain evidence="2">J</strain>
    </source>
</reference>
<name>A0A974H598_XENLA</name>
<evidence type="ECO:0000313" key="1">
    <source>
        <dbReference type="EMBL" id="OCT65015.1"/>
    </source>
</evidence>
<accession>A0A974H598</accession>